<dbReference type="PROSITE" id="PS00217">
    <property type="entry name" value="SUGAR_TRANSPORT_2"/>
    <property type="match status" value="1"/>
</dbReference>
<evidence type="ECO:0000256" key="5">
    <source>
        <dbReference type="ARBA" id="ARBA00022692"/>
    </source>
</evidence>
<evidence type="ECO:0000259" key="10">
    <source>
        <dbReference type="PROSITE" id="PS50850"/>
    </source>
</evidence>
<feature type="transmembrane region" description="Helical" evidence="9">
    <location>
        <begin position="345"/>
        <end position="369"/>
    </location>
</feature>
<dbReference type="EMBL" id="MTHB01000256">
    <property type="protein sequence ID" value="OXC73181.1"/>
    <property type="molecule type" value="Genomic_DNA"/>
</dbReference>
<sequence>MSTQPVSDLASTDQAAVASLPSRVSARVVIAGAVGSVVEYFDFGVYGYVATILATQFFAAGDSTSALLSTLAAFAVAFVLRPVGGLIFSHFGDRYGRKNTLGATVLMMSAASGLIGVLPTYAAIGVGASVLLVLARCLQGIAAGGELGGAIAFVAEHSPAGKRGLLCSMTQTGALAGVLLASICVALLNQFLSKESMTQWGWRVPFLVAIPVGLFGLWIRTELSEATSFKILEKTQGVEAAPFVELFRSHLPALLKSIGLSVLLFSLYYIAYVYVNIHLQRVVGLSSKLAFWSTTVTLAVSVLCMPLFGTLSDRIGRKPVFVFASLAAAIAAAPCFILMNDGGMTAVAMQLILGVIESALMGVAFSTFAELFPTRVRYTGIALGFNIGGVVAGGSAPFICTWLVGALGSSIAPSYFLCFTALVTLLSALTLKETAGSALTI</sequence>
<keyword evidence="5 9" id="KW-0812">Transmembrane</keyword>
<evidence type="ECO:0000256" key="3">
    <source>
        <dbReference type="ARBA" id="ARBA00022448"/>
    </source>
</evidence>
<gene>
    <name evidence="11" type="ORF">BSU04_38210</name>
</gene>
<feature type="transmembrane region" description="Helical" evidence="9">
    <location>
        <begin position="66"/>
        <end position="88"/>
    </location>
</feature>
<evidence type="ECO:0000256" key="9">
    <source>
        <dbReference type="SAM" id="Phobius"/>
    </source>
</evidence>
<organism evidence="11 12">
    <name type="scientific">Caballeronia sordidicola</name>
    <name type="common">Burkholderia sordidicola</name>
    <dbReference type="NCBI Taxonomy" id="196367"/>
    <lineage>
        <taxon>Bacteria</taxon>
        <taxon>Pseudomonadati</taxon>
        <taxon>Pseudomonadota</taxon>
        <taxon>Betaproteobacteria</taxon>
        <taxon>Burkholderiales</taxon>
        <taxon>Burkholderiaceae</taxon>
        <taxon>Caballeronia</taxon>
    </lineage>
</organism>
<feature type="domain" description="Major facilitator superfamily (MFS) profile" evidence="10">
    <location>
        <begin position="28"/>
        <end position="435"/>
    </location>
</feature>
<dbReference type="PANTHER" id="PTHR43528">
    <property type="entry name" value="ALPHA-KETOGLUTARATE PERMEASE"/>
    <property type="match status" value="1"/>
</dbReference>
<keyword evidence="4" id="KW-1003">Cell membrane</keyword>
<keyword evidence="3" id="KW-0813">Transport</keyword>
<feature type="transmembrane region" description="Helical" evidence="9">
    <location>
        <begin position="381"/>
        <end position="405"/>
    </location>
</feature>
<dbReference type="InterPro" id="IPR011701">
    <property type="entry name" value="MFS"/>
</dbReference>
<evidence type="ECO:0000313" key="11">
    <source>
        <dbReference type="EMBL" id="OXC73181.1"/>
    </source>
</evidence>
<evidence type="ECO:0000313" key="12">
    <source>
        <dbReference type="Proteomes" id="UP000214720"/>
    </source>
</evidence>
<feature type="transmembrane region" description="Helical" evidence="9">
    <location>
        <begin position="258"/>
        <end position="277"/>
    </location>
</feature>
<dbReference type="InterPro" id="IPR036259">
    <property type="entry name" value="MFS_trans_sf"/>
</dbReference>
<evidence type="ECO:0000256" key="2">
    <source>
        <dbReference type="ARBA" id="ARBA00008240"/>
    </source>
</evidence>
<dbReference type="Proteomes" id="UP000214720">
    <property type="component" value="Unassembled WGS sequence"/>
</dbReference>
<dbReference type="RefSeq" id="WP_256983727.1">
    <property type="nucleotide sequence ID" value="NZ_MTHB01000256.1"/>
</dbReference>
<feature type="transmembrane region" description="Helical" evidence="9">
    <location>
        <begin position="100"/>
        <end position="124"/>
    </location>
</feature>
<proteinExistence type="inferred from homology"/>
<name>A0A226WPQ9_CABSO</name>
<feature type="transmembrane region" description="Helical" evidence="9">
    <location>
        <begin position="289"/>
        <end position="308"/>
    </location>
</feature>
<dbReference type="InterPro" id="IPR020846">
    <property type="entry name" value="MFS_dom"/>
</dbReference>
<dbReference type="InterPro" id="IPR051084">
    <property type="entry name" value="H+-coupled_symporters"/>
</dbReference>
<comment type="subcellular location">
    <subcellularLocation>
        <location evidence="1">Cell membrane</location>
        <topology evidence="1">Multi-pass membrane protein</topology>
    </subcellularLocation>
</comment>
<comment type="caution">
    <text evidence="11">The sequence shown here is derived from an EMBL/GenBank/DDBJ whole genome shotgun (WGS) entry which is preliminary data.</text>
</comment>
<feature type="transmembrane region" description="Helical" evidence="9">
    <location>
        <begin position="165"/>
        <end position="188"/>
    </location>
</feature>
<dbReference type="Pfam" id="PF07690">
    <property type="entry name" value="MFS_1"/>
    <property type="match status" value="1"/>
</dbReference>
<feature type="transmembrane region" description="Helical" evidence="9">
    <location>
        <begin position="200"/>
        <end position="219"/>
    </location>
</feature>
<dbReference type="InterPro" id="IPR005829">
    <property type="entry name" value="Sugar_transporter_CS"/>
</dbReference>
<evidence type="ECO:0000256" key="1">
    <source>
        <dbReference type="ARBA" id="ARBA00004651"/>
    </source>
</evidence>
<evidence type="ECO:0000256" key="7">
    <source>
        <dbReference type="ARBA" id="ARBA00022989"/>
    </source>
</evidence>
<evidence type="ECO:0000256" key="6">
    <source>
        <dbReference type="ARBA" id="ARBA00022847"/>
    </source>
</evidence>
<evidence type="ECO:0000256" key="4">
    <source>
        <dbReference type="ARBA" id="ARBA00022475"/>
    </source>
</evidence>
<dbReference type="FunFam" id="1.20.1250.20:FF:000001">
    <property type="entry name" value="Dicarboxylate MFS transporter"/>
    <property type="match status" value="1"/>
</dbReference>
<protein>
    <submittedName>
        <fullName evidence="11">L-Proline/Glycine betaine transporter ProP</fullName>
    </submittedName>
</protein>
<dbReference type="GO" id="GO:0015293">
    <property type="term" value="F:symporter activity"/>
    <property type="evidence" value="ECO:0007669"/>
    <property type="project" value="UniProtKB-KW"/>
</dbReference>
<dbReference type="SUPFAM" id="SSF103473">
    <property type="entry name" value="MFS general substrate transporter"/>
    <property type="match status" value="1"/>
</dbReference>
<keyword evidence="8 9" id="KW-0472">Membrane</keyword>
<keyword evidence="7 9" id="KW-1133">Transmembrane helix</keyword>
<keyword evidence="6" id="KW-0769">Symport</keyword>
<dbReference type="PROSITE" id="PS50850">
    <property type="entry name" value="MFS"/>
    <property type="match status" value="1"/>
</dbReference>
<dbReference type="AlphaFoldDB" id="A0A226WPQ9"/>
<dbReference type="GO" id="GO:0005886">
    <property type="term" value="C:plasma membrane"/>
    <property type="evidence" value="ECO:0007669"/>
    <property type="project" value="UniProtKB-SubCell"/>
</dbReference>
<evidence type="ECO:0000256" key="8">
    <source>
        <dbReference type="ARBA" id="ARBA00023136"/>
    </source>
</evidence>
<feature type="transmembrane region" description="Helical" evidence="9">
    <location>
        <begin position="320"/>
        <end position="339"/>
    </location>
</feature>
<accession>A0A226WPQ9</accession>
<feature type="transmembrane region" description="Helical" evidence="9">
    <location>
        <begin position="411"/>
        <end position="431"/>
    </location>
</feature>
<comment type="similarity">
    <text evidence="2">Belongs to the major facilitator superfamily. Metabolite:H+ Symporter (MHS) family (TC 2.A.1.6) family.</text>
</comment>
<reference evidence="12" key="1">
    <citation type="submission" date="2017-01" db="EMBL/GenBank/DDBJ databases">
        <title>Genome Analysis of Deinococcus marmoris KOPRI26562.</title>
        <authorList>
            <person name="Kim J.H."/>
            <person name="Oh H.-M."/>
        </authorList>
    </citation>
    <scope>NUCLEOTIDE SEQUENCE [LARGE SCALE GENOMIC DNA]</scope>
    <source>
        <strain evidence="12">PAMC 26633</strain>
    </source>
</reference>
<dbReference type="Gene3D" id="1.20.1250.20">
    <property type="entry name" value="MFS general substrate transporter like domains"/>
    <property type="match status" value="2"/>
</dbReference>
<dbReference type="PANTHER" id="PTHR43528:SF1">
    <property type="entry name" value="ALPHA-KETOGLUTARATE PERMEASE"/>
    <property type="match status" value="1"/>
</dbReference>